<dbReference type="EMBL" id="JBBMFM010000012">
    <property type="protein sequence ID" value="MEQ2424362.1"/>
    <property type="molecule type" value="Genomic_DNA"/>
</dbReference>
<gene>
    <name evidence="2" type="ORF">WMQ36_05195</name>
</gene>
<dbReference type="Pfam" id="PF02498">
    <property type="entry name" value="Bro-N"/>
    <property type="match status" value="1"/>
</dbReference>
<organism evidence="2 3">
    <name type="scientific">Enterocloster hominis</name>
    <name type="common">ex Hitch et al. 2024</name>
    <dbReference type="NCBI Taxonomy" id="1917870"/>
    <lineage>
        <taxon>Bacteria</taxon>
        <taxon>Bacillati</taxon>
        <taxon>Bacillota</taxon>
        <taxon>Clostridia</taxon>
        <taxon>Lachnospirales</taxon>
        <taxon>Lachnospiraceae</taxon>
        <taxon>Enterocloster</taxon>
    </lineage>
</organism>
<name>A0ABV1D453_9FIRM</name>
<feature type="domain" description="Bro-N" evidence="1">
    <location>
        <begin position="1"/>
        <end position="111"/>
    </location>
</feature>
<dbReference type="InterPro" id="IPR003497">
    <property type="entry name" value="BRO_N_domain"/>
</dbReference>
<dbReference type="SMART" id="SM01040">
    <property type="entry name" value="Bro-N"/>
    <property type="match status" value="1"/>
</dbReference>
<dbReference type="RefSeq" id="WP_349117878.1">
    <property type="nucleotide sequence ID" value="NZ_JBBMFM010000012.1"/>
</dbReference>
<evidence type="ECO:0000259" key="1">
    <source>
        <dbReference type="PROSITE" id="PS51750"/>
    </source>
</evidence>
<keyword evidence="3" id="KW-1185">Reference proteome</keyword>
<sequence>MQELMIFNGHEVEAFELDGRVYFNPYHVGECLELSDEAVRKAVSHMNGRQVRKLKNPDVTNVHIRKLNNAGENFLTESGVFKLIFKSRKPNAEAFSDWVTDEVLPALSKTGTYSVTTTCQYPVSAAAIESATNAGRLFERLMKNQGIPPHEIAMAIRDIFLQAGVNVPDYVVRIPAYEQMALAFGKNGEVA</sequence>
<evidence type="ECO:0000313" key="2">
    <source>
        <dbReference type="EMBL" id="MEQ2424362.1"/>
    </source>
</evidence>
<reference evidence="2 3" key="1">
    <citation type="submission" date="2024-03" db="EMBL/GenBank/DDBJ databases">
        <title>Human intestinal bacterial collection.</title>
        <authorList>
            <person name="Pauvert C."/>
            <person name="Hitch T.C.A."/>
            <person name="Clavel T."/>
        </authorList>
    </citation>
    <scope>NUCLEOTIDE SEQUENCE [LARGE SCALE GENOMIC DNA]</scope>
    <source>
        <strain evidence="2 3">CLA-SR-H021</strain>
    </source>
</reference>
<proteinExistence type="predicted"/>
<dbReference type="Proteomes" id="UP001454086">
    <property type="component" value="Unassembled WGS sequence"/>
</dbReference>
<dbReference type="PROSITE" id="PS51750">
    <property type="entry name" value="BRO_N"/>
    <property type="match status" value="1"/>
</dbReference>
<protein>
    <submittedName>
        <fullName evidence="2">BRO family protein</fullName>
    </submittedName>
</protein>
<evidence type="ECO:0000313" key="3">
    <source>
        <dbReference type="Proteomes" id="UP001454086"/>
    </source>
</evidence>
<comment type="caution">
    <text evidence="2">The sequence shown here is derived from an EMBL/GenBank/DDBJ whole genome shotgun (WGS) entry which is preliminary data.</text>
</comment>
<accession>A0ABV1D453</accession>